<evidence type="ECO:0000313" key="2">
    <source>
        <dbReference type="Proteomes" id="UP000294257"/>
    </source>
</evidence>
<proteinExistence type="predicted"/>
<reference evidence="1 2" key="1">
    <citation type="submission" date="2019-02" db="EMBL/GenBank/DDBJ databases">
        <title>Genomic Encyclopedia of Type Strains, Phase IV (KMG-IV): sequencing the most valuable type-strain genomes for metagenomic binning, comparative biology and taxonomic classification.</title>
        <authorList>
            <person name="Goeker M."/>
        </authorList>
    </citation>
    <scope>NUCLEOTIDE SEQUENCE [LARGE SCALE GENOMIC DNA]</scope>
    <source>
        <strain evidence="1 2">DSM 101727</strain>
    </source>
</reference>
<dbReference type="EMBL" id="SGWQ01000001">
    <property type="protein sequence ID" value="RZS44289.1"/>
    <property type="molecule type" value="Genomic_DNA"/>
</dbReference>
<comment type="caution">
    <text evidence="1">The sequence shown here is derived from an EMBL/GenBank/DDBJ whole genome shotgun (WGS) entry which is preliminary data.</text>
</comment>
<dbReference type="Proteomes" id="UP000294257">
    <property type="component" value="Unassembled WGS sequence"/>
</dbReference>
<name>A0A4Q7L3U9_9PSEU</name>
<accession>A0A4Q7L3U9</accession>
<organism evidence="1 2">
    <name type="scientific">Herbihabitans rhizosphaerae</name>
    <dbReference type="NCBI Taxonomy" id="1872711"/>
    <lineage>
        <taxon>Bacteria</taxon>
        <taxon>Bacillati</taxon>
        <taxon>Actinomycetota</taxon>
        <taxon>Actinomycetes</taxon>
        <taxon>Pseudonocardiales</taxon>
        <taxon>Pseudonocardiaceae</taxon>
        <taxon>Herbihabitans</taxon>
    </lineage>
</organism>
<dbReference type="AlphaFoldDB" id="A0A4Q7L3U9"/>
<dbReference type="RefSeq" id="WP_130341990.1">
    <property type="nucleotide sequence ID" value="NZ_SGWQ01000001.1"/>
</dbReference>
<keyword evidence="2" id="KW-1185">Reference proteome</keyword>
<protein>
    <submittedName>
        <fullName evidence="1">Uncharacterized protein</fullName>
    </submittedName>
</protein>
<sequence length="74" mass="8235">MSDPHVATPEDVDLLTVLSRLRALLGDIAQRIVVEPIPDKDWHRLAEILARTARLVRQQIVVNTDLELGDSGGR</sequence>
<gene>
    <name evidence="1" type="ORF">EV193_101164</name>
</gene>
<evidence type="ECO:0000313" key="1">
    <source>
        <dbReference type="EMBL" id="RZS44289.1"/>
    </source>
</evidence>